<feature type="compositionally biased region" description="Basic and acidic residues" evidence="1">
    <location>
        <begin position="54"/>
        <end position="74"/>
    </location>
</feature>
<dbReference type="EMBL" id="JAIWYP010000004">
    <property type="protein sequence ID" value="KAH3830696.1"/>
    <property type="molecule type" value="Genomic_DNA"/>
</dbReference>
<reference evidence="2" key="2">
    <citation type="submission" date="2020-11" db="EMBL/GenBank/DDBJ databases">
        <authorList>
            <person name="McCartney M.A."/>
            <person name="Auch B."/>
            <person name="Kono T."/>
            <person name="Mallez S."/>
            <person name="Becker A."/>
            <person name="Gohl D.M."/>
            <person name="Silverstein K.A.T."/>
            <person name="Koren S."/>
            <person name="Bechman K.B."/>
            <person name="Herman A."/>
            <person name="Abrahante J.E."/>
            <person name="Garbe J."/>
        </authorList>
    </citation>
    <scope>NUCLEOTIDE SEQUENCE</scope>
    <source>
        <strain evidence="2">Duluth1</strain>
        <tissue evidence="2">Whole animal</tissue>
    </source>
</reference>
<keyword evidence="3" id="KW-1185">Reference proteome</keyword>
<feature type="region of interest" description="Disordered" evidence="1">
    <location>
        <begin position="47"/>
        <end position="76"/>
    </location>
</feature>
<feature type="region of interest" description="Disordered" evidence="1">
    <location>
        <begin position="1"/>
        <end position="29"/>
    </location>
</feature>
<feature type="compositionally biased region" description="Basic residues" evidence="1">
    <location>
        <begin position="1"/>
        <end position="17"/>
    </location>
</feature>
<sequence>MLKKEKKRGTKQKKRKQNSSCSDSVGTRTYSEVEMEITQDMIDFFAKSAQHRRSRDEAKKGEQGKTEPDPDHINVEQGVSPTEVQWKGLFLGKPPYRSRCSLYQVKEHLSHYTVRFLSPEEAYNSIYS</sequence>
<comment type="caution">
    <text evidence="2">The sequence shown here is derived from an EMBL/GenBank/DDBJ whole genome shotgun (WGS) entry which is preliminary data.</text>
</comment>
<dbReference type="Proteomes" id="UP000828390">
    <property type="component" value="Unassembled WGS sequence"/>
</dbReference>
<proteinExistence type="predicted"/>
<gene>
    <name evidence="2" type="ORF">DPMN_103942</name>
</gene>
<evidence type="ECO:0000313" key="2">
    <source>
        <dbReference type="EMBL" id="KAH3830696.1"/>
    </source>
</evidence>
<protein>
    <submittedName>
        <fullName evidence="2">Uncharacterized protein</fullName>
    </submittedName>
</protein>
<accession>A0A9D4HC24</accession>
<name>A0A9D4HC24_DREPO</name>
<dbReference type="AlphaFoldDB" id="A0A9D4HC24"/>
<feature type="compositionally biased region" description="Polar residues" evidence="1">
    <location>
        <begin position="18"/>
        <end position="29"/>
    </location>
</feature>
<evidence type="ECO:0000313" key="3">
    <source>
        <dbReference type="Proteomes" id="UP000828390"/>
    </source>
</evidence>
<organism evidence="2 3">
    <name type="scientific">Dreissena polymorpha</name>
    <name type="common">Zebra mussel</name>
    <name type="synonym">Mytilus polymorpha</name>
    <dbReference type="NCBI Taxonomy" id="45954"/>
    <lineage>
        <taxon>Eukaryota</taxon>
        <taxon>Metazoa</taxon>
        <taxon>Spiralia</taxon>
        <taxon>Lophotrochozoa</taxon>
        <taxon>Mollusca</taxon>
        <taxon>Bivalvia</taxon>
        <taxon>Autobranchia</taxon>
        <taxon>Heteroconchia</taxon>
        <taxon>Euheterodonta</taxon>
        <taxon>Imparidentia</taxon>
        <taxon>Neoheterodontei</taxon>
        <taxon>Myida</taxon>
        <taxon>Dreissenoidea</taxon>
        <taxon>Dreissenidae</taxon>
        <taxon>Dreissena</taxon>
    </lineage>
</organism>
<evidence type="ECO:0000256" key="1">
    <source>
        <dbReference type="SAM" id="MobiDB-lite"/>
    </source>
</evidence>
<reference evidence="2" key="1">
    <citation type="journal article" date="2019" name="bioRxiv">
        <title>The Genome of the Zebra Mussel, Dreissena polymorpha: A Resource for Invasive Species Research.</title>
        <authorList>
            <person name="McCartney M.A."/>
            <person name="Auch B."/>
            <person name="Kono T."/>
            <person name="Mallez S."/>
            <person name="Zhang Y."/>
            <person name="Obille A."/>
            <person name="Becker A."/>
            <person name="Abrahante J.E."/>
            <person name="Garbe J."/>
            <person name="Badalamenti J.P."/>
            <person name="Herman A."/>
            <person name="Mangelson H."/>
            <person name="Liachko I."/>
            <person name="Sullivan S."/>
            <person name="Sone E.D."/>
            <person name="Koren S."/>
            <person name="Silverstein K.A.T."/>
            <person name="Beckman K.B."/>
            <person name="Gohl D.M."/>
        </authorList>
    </citation>
    <scope>NUCLEOTIDE SEQUENCE</scope>
    <source>
        <strain evidence="2">Duluth1</strain>
        <tissue evidence="2">Whole animal</tissue>
    </source>
</reference>